<evidence type="ECO:0000256" key="1">
    <source>
        <dbReference type="ARBA" id="ARBA00022801"/>
    </source>
</evidence>
<organism evidence="5 6">
    <name type="scientific">Candidatus Gottesmanbacteria bacterium RIFCSPHIGHO2_01_FULL_42_12</name>
    <dbReference type="NCBI Taxonomy" id="1798377"/>
    <lineage>
        <taxon>Bacteria</taxon>
        <taxon>Candidatus Gottesmaniibacteriota</taxon>
    </lineage>
</organism>
<dbReference type="GO" id="GO:0006508">
    <property type="term" value="P:proteolysis"/>
    <property type="evidence" value="ECO:0007669"/>
    <property type="project" value="InterPro"/>
</dbReference>
<sequence length="526" mass="59329">MTKKIFILFVIAAVFILVGLLLNRNPGKVTIIPKVKDLVIEDNPLYIENIRKQDYPGSAITITQTLSSGVNYKRYIASYSSDNLKIYGLYTVPNAVPGENGYPVIVLLHGYLDPKTYITTQRYVAYQDQLARNGFVTFKPDLRGHGESEGEAIQANFSTGYVTDTLNLISSLQKEEIVNPEKIGIWGHSMGGGIALRTMVTTDKIKAAVIWAGVVGTYEDLLDRYRNRVPWVRNDLIEKYASPSVNPAFWNKVDPYTYFESLTTPIALHHTVEDESVPVEFSRNLKTKLESLGKSVEYFEYQNSDHNLSNPAFGLAMDRTVAFFKKHLQEPAFIAETPFISQAPYGEWKDPRHQDGCEEAATLIAVSWAKTLDLDKDIAKREILSASGFQSQKYGEYRDTSAADTAQRLLKEYFRFENFKVEKEVTLPHLVEILKSGKIIVAPTNGRVLRNPGYTPPGPERHMVVILGYDPQTREFITHDPGVGNGAYYRYPKEVLYNAIRDYSTGYHFPITETLKNVIIVSHEAG</sequence>
<dbReference type="Gene3D" id="3.40.50.1820">
    <property type="entry name" value="alpha/beta hydrolase"/>
    <property type="match status" value="1"/>
</dbReference>
<dbReference type="InterPro" id="IPR050261">
    <property type="entry name" value="FrsA_esterase"/>
</dbReference>
<evidence type="ECO:0000259" key="4">
    <source>
        <dbReference type="Pfam" id="PF13529"/>
    </source>
</evidence>
<dbReference type="GO" id="GO:0008236">
    <property type="term" value="F:serine-type peptidase activity"/>
    <property type="evidence" value="ECO:0007669"/>
    <property type="project" value="InterPro"/>
</dbReference>
<dbReference type="EMBL" id="MFJG01000027">
    <property type="protein sequence ID" value="OGG05840.1"/>
    <property type="molecule type" value="Genomic_DNA"/>
</dbReference>
<evidence type="ECO:0000256" key="2">
    <source>
        <dbReference type="SAM" id="Phobius"/>
    </source>
</evidence>
<gene>
    <name evidence="5" type="ORF">A2872_03160</name>
</gene>
<evidence type="ECO:0000313" key="6">
    <source>
        <dbReference type="Proteomes" id="UP000178681"/>
    </source>
</evidence>
<keyword evidence="2" id="KW-1133">Transmembrane helix</keyword>
<proteinExistence type="predicted"/>
<dbReference type="AlphaFoldDB" id="A0A1F5Z042"/>
<dbReference type="Gene3D" id="3.90.70.10">
    <property type="entry name" value="Cysteine proteinases"/>
    <property type="match status" value="1"/>
</dbReference>
<keyword evidence="1" id="KW-0378">Hydrolase</keyword>
<feature type="domain" description="Peptidase C39-like" evidence="4">
    <location>
        <begin position="337"/>
        <end position="481"/>
    </location>
</feature>
<dbReference type="PANTHER" id="PTHR22946:SF9">
    <property type="entry name" value="POLYKETIDE TRANSFERASE AF380"/>
    <property type="match status" value="1"/>
</dbReference>
<reference evidence="5 6" key="1">
    <citation type="journal article" date="2016" name="Nat. Commun.">
        <title>Thousands of microbial genomes shed light on interconnected biogeochemical processes in an aquifer system.</title>
        <authorList>
            <person name="Anantharaman K."/>
            <person name="Brown C.T."/>
            <person name="Hug L.A."/>
            <person name="Sharon I."/>
            <person name="Castelle C.J."/>
            <person name="Probst A.J."/>
            <person name="Thomas B.C."/>
            <person name="Singh A."/>
            <person name="Wilkins M.J."/>
            <person name="Karaoz U."/>
            <person name="Brodie E.L."/>
            <person name="Williams K.H."/>
            <person name="Hubbard S.S."/>
            <person name="Banfield J.F."/>
        </authorList>
    </citation>
    <scope>NUCLEOTIDE SEQUENCE [LARGE SCALE GENOMIC DNA]</scope>
</reference>
<keyword evidence="2" id="KW-0472">Membrane</keyword>
<dbReference type="Pfam" id="PF13529">
    <property type="entry name" value="Peptidase_C39_2"/>
    <property type="match status" value="1"/>
</dbReference>
<dbReference type="GO" id="GO:0052689">
    <property type="term" value="F:carboxylic ester hydrolase activity"/>
    <property type="evidence" value="ECO:0007669"/>
    <property type="project" value="UniProtKB-ARBA"/>
</dbReference>
<feature type="transmembrane region" description="Helical" evidence="2">
    <location>
        <begin position="5"/>
        <end position="22"/>
    </location>
</feature>
<keyword evidence="2" id="KW-0812">Transmembrane</keyword>
<dbReference type="Proteomes" id="UP000178681">
    <property type="component" value="Unassembled WGS sequence"/>
</dbReference>
<evidence type="ECO:0000259" key="3">
    <source>
        <dbReference type="Pfam" id="PF00326"/>
    </source>
</evidence>
<dbReference type="STRING" id="1798377.A2872_03160"/>
<dbReference type="PANTHER" id="PTHR22946">
    <property type="entry name" value="DIENELACTONE HYDROLASE DOMAIN-CONTAINING PROTEIN-RELATED"/>
    <property type="match status" value="1"/>
</dbReference>
<evidence type="ECO:0008006" key="7">
    <source>
        <dbReference type="Google" id="ProtNLM"/>
    </source>
</evidence>
<dbReference type="Pfam" id="PF00326">
    <property type="entry name" value="Peptidase_S9"/>
    <property type="match status" value="1"/>
</dbReference>
<accession>A0A1F5Z042</accession>
<dbReference type="InterPro" id="IPR001375">
    <property type="entry name" value="Peptidase_S9_cat"/>
</dbReference>
<name>A0A1F5Z042_9BACT</name>
<comment type="caution">
    <text evidence="5">The sequence shown here is derived from an EMBL/GenBank/DDBJ whole genome shotgun (WGS) entry which is preliminary data.</text>
</comment>
<dbReference type="SUPFAM" id="SSF53474">
    <property type="entry name" value="alpha/beta-Hydrolases"/>
    <property type="match status" value="1"/>
</dbReference>
<protein>
    <recommendedName>
        <fullName evidence="7">Peptidase S9 prolyl oligopeptidase catalytic domain-containing protein</fullName>
    </recommendedName>
</protein>
<feature type="domain" description="Peptidase S9 prolyl oligopeptidase catalytic" evidence="3">
    <location>
        <begin position="130"/>
        <end position="329"/>
    </location>
</feature>
<dbReference type="InterPro" id="IPR029058">
    <property type="entry name" value="AB_hydrolase_fold"/>
</dbReference>
<dbReference type="InterPro" id="IPR039564">
    <property type="entry name" value="Peptidase_C39-like"/>
</dbReference>
<evidence type="ECO:0000313" key="5">
    <source>
        <dbReference type="EMBL" id="OGG05840.1"/>
    </source>
</evidence>